<feature type="binding site" evidence="6">
    <location>
        <position position="100"/>
    </location>
    <ligand>
        <name>Zn(2+)</name>
        <dbReference type="ChEBI" id="CHEBI:29105"/>
    </ligand>
</feature>
<keyword evidence="2 6" id="KW-0479">Metal-binding</keyword>
<dbReference type="GO" id="GO:0008270">
    <property type="term" value="F:zinc ion binding"/>
    <property type="evidence" value="ECO:0007669"/>
    <property type="project" value="UniProtKB-UniRule"/>
</dbReference>
<evidence type="ECO:0000313" key="8">
    <source>
        <dbReference type="EMBL" id="AKD58062.1"/>
    </source>
</evidence>
<organism evidence="8 9">
    <name type="scientific">Spirosoma radiotolerans</name>
    <dbReference type="NCBI Taxonomy" id="1379870"/>
    <lineage>
        <taxon>Bacteria</taxon>
        <taxon>Pseudomonadati</taxon>
        <taxon>Bacteroidota</taxon>
        <taxon>Cytophagia</taxon>
        <taxon>Cytophagales</taxon>
        <taxon>Cytophagaceae</taxon>
        <taxon>Spirosoma</taxon>
    </lineage>
</organism>
<evidence type="ECO:0000256" key="4">
    <source>
        <dbReference type="ARBA" id="ARBA00023002"/>
    </source>
</evidence>
<dbReference type="RefSeq" id="WP_046578475.1">
    <property type="nucleotide sequence ID" value="NZ_CP010429.1"/>
</dbReference>
<dbReference type="GO" id="GO:0033743">
    <property type="term" value="F:peptide-methionine (R)-S-oxide reductase activity"/>
    <property type="evidence" value="ECO:0007669"/>
    <property type="project" value="UniProtKB-UniRule"/>
</dbReference>
<dbReference type="PANTHER" id="PTHR10173">
    <property type="entry name" value="METHIONINE SULFOXIDE REDUCTASE"/>
    <property type="match status" value="1"/>
</dbReference>
<keyword evidence="9" id="KW-1185">Reference proteome</keyword>
<dbReference type="HOGENOM" id="CLU_031040_8_5_10"/>
<evidence type="ECO:0000256" key="3">
    <source>
        <dbReference type="ARBA" id="ARBA00022833"/>
    </source>
</evidence>
<dbReference type="GO" id="GO:0005737">
    <property type="term" value="C:cytoplasm"/>
    <property type="evidence" value="ECO:0007669"/>
    <property type="project" value="TreeGrafter"/>
</dbReference>
<feature type="domain" description="MsrB" evidence="7">
    <location>
        <begin position="9"/>
        <end position="131"/>
    </location>
</feature>
<dbReference type="InterPro" id="IPR028427">
    <property type="entry name" value="Met_Sox_Rdtase_MsrB"/>
</dbReference>
<dbReference type="AlphaFoldDB" id="A0A0E4A0E0"/>
<dbReference type="GO" id="GO:0006979">
    <property type="term" value="P:response to oxidative stress"/>
    <property type="evidence" value="ECO:0007669"/>
    <property type="project" value="InterPro"/>
</dbReference>
<dbReference type="STRING" id="1379870.SD10_27320"/>
<proteinExistence type="inferred from homology"/>
<evidence type="ECO:0000256" key="5">
    <source>
        <dbReference type="ARBA" id="ARBA00048488"/>
    </source>
</evidence>
<dbReference type="EC" id="1.8.4.12" evidence="6"/>
<accession>A0A0E4A0E0</accession>
<dbReference type="SUPFAM" id="SSF51316">
    <property type="entry name" value="Mss4-like"/>
    <property type="match status" value="1"/>
</dbReference>
<dbReference type="InterPro" id="IPR002579">
    <property type="entry name" value="Met_Sox_Rdtase_MsrB_dom"/>
</dbReference>
<dbReference type="EMBL" id="CP010429">
    <property type="protein sequence ID" value="AKD58062.1"/>
    <property type="molecule type" value="Genomic_DNA"/>
</dbReference>
<evidence type="ECO:0000256" key="2">
    <source>
        <dbReference type="ARBA" id="ARBA00022723"/>
    </source>
</evidence>
<sequence>MIQKVIKTDEEWRQQLTPEQYRVARGKGTERAFSGEYCEAHDPGLYACVCCGTELFESKTKFESGTGWPSFTEPIEQERIRLEKDNSYGMSRVEVLCNICDAHLGHVFNDGPPPGGLRYCLNSVSLVLKRTADSV</sequence>
<comment type="catalytic activity">
    <reaction evidence="5 6">
        <text>L-methionyl-[protein] + [thioredoxin]-disulfide + H2O = L-methionyl-(R)-S-oxide-[protein] + [thioredoxin]-dithiol</text>
        <dbReference type="Rhea" id="RHEA:24164"/>
        <dbReference type="Rhea" id="RHEA-COMP:10698"/>
        <dbReference type="Rhea" id="RHEA-COMP:10700"/>
        <dbReference type="Rhea" id="RHEA-COMP:12313"/>
        <dbReference type="Rhea" id="RHEA-COMP:12314"/>
        <dbReference type="ChEBI" id="CHEBI:15377"/>
        <dbReference type="ChEBI" id="CHEBI:16044"/>
        <dbReference type="ChEBI" id="CHEBI:29950"/>
        <dbReference type="ChEBI" id="CHEBI:45764"/>
        <dbReference type="ChEBI" id="CHEBI:50058"/>
        <dbReference type="EC" id="1.8.4.12"/>
    </reaction>
</comment>
<protein>
    <recommendedName>
        <fullName evidence="6">Peptide methionine sulfoxide reductase MsrB</fullName>
        <ecNumber evidence="6">1.8.4.12</ecNumber>
    </recommendedName>
    <alternativeName>
        <fullName evidence="6">Peptide-methionine (R)-S-oxide reductase</fullName>
    </alternativeName>
</protein>
<dbReference type="GO" id="GO:0030091">
    <property type="term" value="P:protein repair"/>
    <property type="evidence" value="ECO:0007669"/>
    <property type="project" value="InterPro"/>
</dbReference>
<dbReference type="Gene3D" id="2.170.150.20">
    <property type="entry name" value="Peptide methionine sulfoxide reductase"/>
    <property type="match status" value="1"/>
</dbReference>
<dbReference type="NCBIfam" id="TIGR00357">
    <property type="entry name" value="peptide-methionine (R)-S-oxide reductase MsrB"/>
    <property type="match status" value="1"/>
</dbReference>
<evidence type="ECO:0000313" key="9">
    <source>
        <dbReference type="Proteomes" id="UP000033054"/>
    </source>
</evidence>
<evidence type="ECO:0000256" key="1">
    <source>
        <dbReference type="ARBA" id="ARBA00007174"/>
    </source>
</evidence>
<dbReference type="OrthoDB" id="4174719at2"/>
<dbReference type="Proteomes" id="UP000033054">
    <property type="component" value="Chromosome"/>
</dbReference>
<dbReference type="Pfam" id="PF01641">
    <property type="entry name" value="SelR"/>
    <property type="match status" value="1"/>
</dbReference>
<feature type="binding site" evidence="6">
    <location>
        <position position="48"/>
    </location>
    <ligand>
        <name>Zn(2+)</name>
        <dbReference type="ChEBI" id="CHEBI:29105"/>
    </ligand>
</feature>
<evidence type="ECO:0000259" key="7">
    <source>
        <dbReference type="PROSITE" id="PS51790"/>
    </source>
</evidence>
<dbReference type="PROSITE" id="PS51790">
    <property type="entry name" value="MSRB"/>
    <property type="match status" value="1"/>
</dbReference>
<dbReference type="PATRIC" id="fig|1379870.5.peg.5889"/>
<comment type="similarity">
    <text evidence="1 6">Belongs to the MsrB Met sulfoxide reductase family.</text>
</comment>
<reference evidence="8 9" key="1">
    <citation type="journal article" date="2014" name="Curr. Microbiol.">
        <title>Spirosoma radiotolerans sp. nov., a gamma-radiation-resistant bacterium isolated from gamma ray-irradiated soil.</title>
        <authorList>
            <person name="Lee J.J."/>
            <person name="Srinivasan S."/>
            <person name="Lim S."/>
            <person name="Joe M."/>
            <person name="Im S."/>
            <person name="Bae S.I."/>
            <person name="Park K.R."/>
            <person name="Han J.H."/>
            <person name="Park S.H."/>
            <person name="Joo B.M."/>
            <person name="Park S.J."/>
            <person name="Kim M.K."/>
        </authorList>
    </citation>
    <scope>NUCLEOTIDE SEQUENCE [LARGE SCALE GENOMIC DNA]</scope>
    <source>
        <strain evidence="8 9">DG5A</strain>
    </source>
</reference>
<feature type="binding site" evidence="6">
    <location>
        <position position="97"/>
    </location>
    <ligand>
        <name>Zn(2+)</name>
        <dbReference type="ChEBI" id="CHEBI:29105"/>
    </ligand>
</feature>
<gene>
    <name evidence="6" type="primary">msrB</name>
    <name evidence="8" type="ORF">SD10_27320</name>
</gene>
<feature type="binding site" evidence="6">
    <location>
        <position position="51"/>
    </location>
    <ligand>
        <name>Zn(2+)</name>
        <dbReference type="ChEBI" id="CHEBI:29105"/>
    </ligand>
</feature>
<dbReference type="HAMAP" id="MF_01400">
    <property type="entry name" value="MsrB"/>
    <property type="match status" value="1"/>
</dbReference>
<feature type="active site" description="Nucleophile" evidence="6">
    <location>
        <position position="120"/>
    </location>
</feature>
<dbReference type="InterPro" id="IPR011057">
    <property type="entry name" value="Mss4-like_sf"/>
</dbReference>
<keyword evidence="4 6" id="KW-0560">Oxidoreductase</keyword>
<keyword evidence="3 6" id="KW-0862">Zinc</keyword>
<dbReference type="PANTHER" id="PTHR10173:SF52">
    <property type="entry name" value="METHIONINE-R-SULFOXIDE REDUCTASE B1"/>
    <property type="match status" value="1"/>
</dbReference>
<comment type="cofactor">
    <cofactor evidence="6">
        <name>Zn(2+)</name>
        <dbReference type="ChEBI" id="CHEBI:29105"/>
    </cofactor>
    <text evidence="6">Binds 1 zinc ion per subunit. The zinc ion is important for the structural integrity of the protein.</text>
</comment>
<dbReference type="FunFam" id="2.170.150.20:FF:000001">
    <property type="entry name" value="Peptide methionine sulfoxide reductase MsrB"/>
    <property type="match status" value="1"/>
</dbReference>
<dbReference type="KEGG" id="srd:SD10_27320"/>
<evidence type="ECO:0000256" key="6">
    <source>
        <dbReference type="HAMAP-Rule" id="MF_01400"/>
    </source>
</evidence>
<name>A0A0E4A0E0_9BACT</name>